<dbReference type="GO" id="GO:0005634">
    <property type="term" value="C:nucleus"/>
    <property type="evidence" value="ECO:0007669"/>
    <property type="project" value="TreeGrafter"/>
</dbReference>
<keyword evidence="1" id="KW-0949">S-adenosyl-L-methionine</keyword>
<accession>A0A482V6G0</accession>
<dbReference type="Proteomes" id="UP000292052">
    <property type="component" value="Unassembled WGS sequence"/>
</dbReference>
<evidence type="ECO:0000313" key="4">
    <source>
        <dbReference type="EMBL" id="RZB38851.1"/>
    </source>
</evidence>
<dbReference type="AlphaFoldDB" id="A0A482V6G0"/>
<name>A0A482V6G0_ASBVE</name>
<sequence>ELTHTINLDSEIEHVWSKSKALLLQELGFAIHLGIPVVKISLTKKVNMQLERLINEKFVSGFGSSFWVTVPMVHPLQYSPICTDDEKEDSWEWWNDFRTYCNYDKHLGFVLELPDIKHIPLKNEIDRWIGEPIKALIIPTSYFLLNDHGKPVLPRAHQELIQWFLAIDVQYIIKSDSEGDLSVYTKYLHFLGKKLYVSEVNLEFVQGCEDFLQNSLQPLTEHLETNIYEVFEKDQIKYTTYQNAVQKALEDVPKEVAVPVIIVVGAGRGPLVQAALNVSYILHRKIKVYTVEKNSYAHQHIN</sequence>
<dbReference type="Gene3D" id="3.20.20.150">
    <property type="entry name" value="Divalent-metal-dependent TIM barrel enzymes"/>
    <property type="match status" value="1"/>
</dbReference>
<dbReference type="InterPro" id="IPR029063">
    <property type="entry name" value="SAM-dependent_MTases_sf"/>
</dbReference>
<dbReference type="Pfam" id="PF17285">
    <property type="entry name" value="PRMT5_TIM"/>
    <property type="match status" value="1"/>
</dbReference>
<evidence type="ECO:0000259" key="3">
    <source>
        <dbReference type="Pfam" id="PF17285"/>
    </source>
</evidence>
<protein>
    <submittedName>
        <fullName evidence="4">PRMT5 domain containing protein</fullName>
    </submittedName>
</protein>
<evidence type="ECO:0000313" key="5">
    <source>
        <dbReference type="Proteomes" id="UP000292052"/>
    </source>
</evidence>
<evidence type="ECO:0000256" key="1">
    <source>
        <dbReference type="ARBA" id="ARBA00022691"/>
    </source>
</evidence>
<feature type="domain" description="PRMT5 TIM barrel" evidence="3">
    <location>
        <begin position="5"/>
        <end position="193"/>
    </location>
</feature>
<feature type="domain" description="PRMT5 arginine-N-methyltransferase" evidence="2">
    <location>
        <begin position="204"/>
        <end position="299"/>
    </location>
</feature>
<dbReference type="PANTHER" id="PTHR10738">
    <property type="entry name" value="PROTEIN ARGININE N-METHYLTRANSFERASE 5"/>
    <property type="match status" value="1"/>
</dbReference>
<organism evidence="4 5">
    <name type="scientific">Asbolus verrucosus</name>
    <name type="common">Desert ironclad beetle</name>
    <dbReference type="NCBI Taxonomy" id="1661398"/>
    <lineage>
        <taxon>Eukaryota</taxon>
        <taxon>Metazoa</taxon>
        <taxon>Ecdysozoa</taxon>
        <taxon>Arthropoda</taxon>
        <taxon>Hexapoda</taxon>
        <taxon>Insecta</taxon>
        <taxon>Pterygota</taxon>
        <taxon>Neoptera</taxon>
        <taxon>Endopterygota</taxon>
        <taxon>Coleoptera</taxon>
        <taxon>Polyphaga</taxon>
        <taxon>Cucujiformia</taxon>
        <taxon>Tenebrionidae</taxon>
        <taxon>Pimeliinae</taxon>
        <taxon>Asbolus</taxon>
    </lineage>
</organism>
<dbReference type="STRING" id="1661398.A0A482V6G0"/>
<dbReference type="GO" id="GO:0006355">
    <property type="term" value="P:regulation of DNA-templated transcription"/>
    <property type="evidence" value="ECO:0007669"/>
    <property type="project" value="TreeGrafter"/>
</dbReference>
<comment type="caution">
    <text evidence="4">The sequence shown here is derived from an EMBL/GenBank/DDBJ whole genome shotgun (WGS) entry which is preliminary data.</text>
</comment>
<dbReference type="PANTHER" id="PTHR10738:SF0">
    <property type="entry name" value="PROTEIN ARGININE N-METHYLTRANSFERASE 5"/>
    <property type="match status" value="1"/>
</dbReference>
<dbReference type="InterPro" id="IPR035247">
    <property type="entry name" value="PRMT5_TIM"/>
</dbReference>
<dbReference type="GO" id="GO:0005829">
    <property type="term" value="C:cytosol"/>
    <property type="evidence" value="ECO:0007669"/>
    <property type="project" value="TreeGrafter"/>
</dbReference>
<dbReference type="EMBL" id="QDEB01133202">
    <property type="protein sequence ID" value="RZB38851.1"/>
    <property type="molecule type" value="Genomic_DNA"/>
</dbReference>
<dbReference type="InterPro" id="IPR025799">
    <property type="entry name" value="Arg_MeTrfase"/>
</dbReference>
<reference evidence="4 5" key="1">
    <citation type="submission" date="2017-03" db="EMBL/GenBank/DDBJ databases">
        <title>Genome of the blue death feigning beetle - Asbolus verrucosus.</title>
        <authorList>
            <person name="Rider S.D."/>
        </authorList>
    </citation>
    <scope>NUCLEOTIDE SEQUENCE [LARGE SCALE GENOMIC DNA]</scope>
    <source>
        <strain evidence="4">Butters</strain>
        <tissue evidence="4">Head and leg muscle</tissue>
    </source>
</reference>
<dbReference type="Gene3D" id="3.40.50.150">
    <property type="entry name" value="Vaccinia Virus protein VP39"/>
    <property type="match status" value="1"/>
</dbReference>
<dbReference type="Pfam" id="PF05185">
    <property type="entry name" value="PRMT5"/>
    <property type="match status" value="1"/>
</dbReference>
<dbReference type="InterPro" id="IPR035075">
    <property type="entry name" value="PRMT5"/>
</dbReference>
<feature type="non-terminal residue" evidence="4">
    <location>
        <position position="1"/>
    </location>
</feature>
<evidence type="ECO:0000259" key="2">
    <source>
        <dbReference type="Pfam" id="PF05185"/>
    </source>
</evidence>
<keyword evidence="5" id="KW-1185">Reference proteome</keyword>
<dbReference type="GO" id="GO:0016274">
    <property type="term" value="F:protein-arginine N-methyltransferase activity"/>
    <property type="evidence" value="ECO:0007669"/>
    <property type="project" value="InterPro"/>
</dbReference>
<gene>
    <name evidence="4" type="ORF">BDFB_012457</name>
</gene>
<proteinExistence type="predicted"/>
<dbReference type="OrthoDB" id="1368803at2759"/>